<dbReference type="AlphaFoldDB" id="A0A7D8EUT2"/>
<dbReference type="GO" id="GO:0009244">
    <property type="term" value="P:lipopolysaccharide core region biosynthetic process"/>
    <property type="evidence" value="ECO:0007669"/>
    <property type="project" value="TreeGrafter"/>
</dbReference>
<evidence type="ECO:0000256" key="3">
    <source>
        <dbReference type="ARBA" id="ARBA00022679"/>
    </source>
</evidence>
<accession>A0A7D8EUT2</accession>
<feature type="transmembrane region" description="Helical" evidence="8">
    <location>
        <begin position="20"/>
        <end position="40"/>
    </location>
</feature>
<feature type="transmembrane region" description="Helical" evidence="8">
    <location>
        <begin position="106"/>
        <end position="129"/>
    </location>
</feature>
<proteinExistence type="inferred from homology"/>
<keyword evidence="4 8" id="KW-0812">Transmembrane</keyword>
<evidence type="ECO:0000256" key="1">
    <source>
        <dbReference type="ARBA" id="ARBA00004651"/>
    </source>
</evidence>
<dbReference type="InterPro" id="IPR040423">
    <property type="entry name" value="PEA_transferase"/>
</dbReference>
<dbReference type="EC" id="2.7.-.-" evidence="10"/>
<dbReference type="EMBL" id="UGWV01000002">
    <property type="protein sequence ID" value="SUF97922.1"/>
    <property type="molecule type" value="Genomic_DNA"/>
</dbReference>
<evidence type="ECO:0000256" key="8">
    <source>
        <dbReference type="SAM" id="Phobius"/>
    </source>
</evidence>
<evidence type="ECO:0000256" key="5">
    <source>
        <dbReference type="ARBA" id="ARBA00022989"/>
    </source>
</evidence>
<dbReference type="InterPro" id="IPR017850">
    <property type="entry name" value="Alkaline_phosphatase_core_sf"/>
</dbReference>
<evidence type="ECO:0000256" key="7">
    <source>
        <dbReference type="ARBA" id="ARBA00038481"/>
    </source>
</evidence>
<dbReference type="Proteomes" id="UP000254463">
    <property type="component" value="Unassembled WGS sequence"/>
</dbReference>
<dbReference type="PANTHER" id="PTHR30443:SF4">
    <property type="entry name" value="PHOSPHOETHANOLAMINE TRANSFERASE OPGE-RELATED"/>
    <property type="match status" value="1"/>
</dbReference>
<keyword evidence="6 8" id="KW-0472">Membrane</keyword>
<dbReference type="InterPro" id="IPR000917">
    <property type="entry name" value="Sulfatase_N"/>
</dbReference>
<protein>
    <submittedName>
        <fullName evidence="10">Integral membrane protein</fullName>
        <ecNumber evidence="10">2.7.-.-</ecNumber>
    </submittedName>
</protein>
<evidence type="ECO:0000259" key="9">
    <source>
        <dbReference type="Pfam" id="PF00884"/>
    </source>
</evidence>
<name>A0A7D8EUT2_SALER</name>
<dbReference type="CDD" id="cd16017">
    <property type="entry name" value="LptA"/>
    <property type="match status" value="1"/>
</dbReference>
<comment type="subcellular location">
    <subcellularLocation>
        <location evidence="1">Cell membrane</location>
        <topology evidence="1">Multi-pass membrane protein</topology>
    </subcellularLocation>
</comment>
<dbReference type="InterPro" id="IPR058130">
    <property type="entry name" value="PEA_transf_C"/>
</dbReference>
<feature type="transmembrane region" description="Helical" evidence="8">
    <location>
        <begin position="61"/>
        <end position="78"/>
    </location>
</feature>
<comment type="similarity">
    <text evidence="7">Belongs to the phosphoethanolamine transferase family.</text>
</comment>
<feature type="domain" description="Sulfatase N-terminal" evidence="9">
    <location>
        <begin position="196"/>
        <end position="450"/>
    </location>
</feature>
<gene>
    <name evidence="10" type="primary">ybiP_2</name>
    <name evidence="10" type="ORF">NCTC6385_04979</name>
</gene>
<dbReference type="PANTHER" id="PTHR30443">
    <property type="entry name" value="INNER MEMBRANE PROTEIN"/>
    <property type="match status" value="1"/>
</dbReference>
<sequence>MNIPSLPFMPILFHVQKKAGLFIFFTIASFIITWSCGYTIKNASGNTLLLLFMLLLARKNTLTSVVVMILILFSALYAPTGLTYGKINNGFIASFLQTTTAEALEFIQLIPFSHFFISFAILIFALLFWRTRQSSNKNRFALLLFVALSINSWPKRMIAGTVTGTREVIQEMNHYAELNRQQHDTWELLPGSQKYQTIVVIVGESVNRNYMSAYGYPLPTTPWLNAAPGIFVNGYTSTAANTITSLSRTLVTDYEHSGNPGNNVVSLAKRAGYRTWWLSAQGRLGVHDTLIAVIASNAEHTVFLNSGSYSSRNIDDNSLLPVLDKVLNDDDPMPRIIFIHMMGSHPNPCDRLSGWPNPYHKQFDEKIACYLASINKLDNFLMQVDSRLRQRKERFAMVYFSDHGLSVSNGQSPVHHDARSRAGYDIPLIITASDINSHRTIDNTLSARYFMGIFEWVTGIRSQNIQPVNPEIPQARGIVRVFNGQQYIPYDSLPVQPLVQEPAHTPPM</sequence>
<evidence type="ECO:0000313" key="10">
    <source>
        <dbReference type="EMBL" id="SUF97922.1"/>
    </source>
</evidence>
<evidence type="ECO:0000256" key="4">
    <source>
        <dbReference type="ARBA" id="ARBA00022692"/>
    </source>
</evidence>
<dbReference type="GO" id="GO:0016776">
    <property type="term" value="F:phosphotransferase activity, phosphate group as acceptor"/>
    <property type="evidence" value="ECO:0007669"/>
    <property type="project" value="TreeGrafter"/>
</dbReference>
<dbReference type="GO" id="GO:0005886">
    <property type="term" value="C:plasma membrane"/>
    <property type="evidence" value="ECO:0007669"/>
    <property type="project" value="UniProtKB-SubCell"/>
</dbReference>
<evidence type="ECO:0000313" key="11">
    <source>
        <dbReference type="Proteomes" id="UP000254463"/>
    </source>
</evidence>
<evidence type="ECO:0000256" key="6">
    <source>
        <dbReference type="ARBA" id="ARBA00023136"/>
    </source>
</evidence>
<keyword evidence="3 10" id="KW-0808">Transferase</keyword>
<dbReference type="SUPFAM" id="SSF53649">
    <property type="entry name" value="Alkaline phosphatase-like"/>
    <property type="match status" value="1"/>
</dbReference>
<reference evidence="10 11" key="1">
    <citation type="submission" date="2018-06" db="EMBL/GenBank/DDBJ databases">
        <authorList>
            <consortium name="Pathogen Informatics"/>
            <person name="Doyle S."/>
        </authorList>
    </citation>
    <scope>NUCLEOTIDE SEQUENCE [LARGE SCALE GENOMIC DNA]</scope>
    <source>
        <strain evidence="10 11">NCTC6385</strain>
    </source>
</reference>
<keyword evidence="2" id="KW-1003">Cell membrane</keyword>
<evidence type="ECO:0000256" key="2">
    <source>
        <dbReference type="ARBA" id="ARBA00022475"/>
    </source>
</evidence>
<dbReference type="Pfam" id="PF00884">
    <property type="entry name" value="Sulfatase"/>
    <property type="match status" value="1"/>
</dbReference>
<dbReference type="Gene3D" id="3.40.720.10">
    <property type="entry name" value="Alkaline Phosphatase, subunit A"/>
    <property type="match status" value="1"/>
</dbReference>
<keyword evidence="5 8" id="KW-1133">Transmembrane helix</keyword>
<organism evidence="10 11">
    <name type="scientific">Salmonella enterica</name>
    <name type="common">Salmonella choleraesuis</name>
    <dbReference type="NCBI Taxonomy" id="28901"/>
    <lineage>
        <taxon>Bacteria</taxon>
        <taxon>Pseudomonadati</taxon>
        <taxon>Pseudomonadota</taxon>
        <taxon>Gammaproteobacteria</taxon>
        <taxon>Enterobacterales</taxon>
        <taxon>Enterobacteriaceae</taxon>
        <taxon>Salmonella</taxon>
    </lineage>
</organism>